<dbReference type="PANTHER" id="PTHR10587">
    <property type="entry name" value="GLYCOSYL TRANSFERASE-RELATED"/>
    <property type="match status" value="1"/>
</dbReference>
<dbReference type="Pfam" id="PF01522">
    <property type="entry name" value="Polysacc_deac_1"/>
    <property type="match status" value="1"/>
</dbReference>
<sequence length="248" mass="27548">MSHNPDVSVSRRRRRWRRLVAAAITLVILFVFAYGVKRVIQTRSWQVAGELVSRVETGDRVVALTFDDGPTDADADAVLDVLADRDVPATFYVNGKDVEGNGSTMQRIVEGGHEIGNHTWSHRPMAFVSPSTVAEEIEPTDDAIRATGYDGPLTFRPPHGKKLLNLPLYLAKHDRLTVTWDVAYEDWSGNPQSSADIVDATVDNTQPGSIILLHPWFGRTTTQKAIGPVIDRLQDQGYRFVTVSELIE</sequence>
<dbReference type="InterPro" id="IPR002509">
    <property type="entry name" value="NODB_dom"/>
</dbReference>
<comment type="caution">
    <text evidence="2">The sequence shown here is derived from an EMBL/GenBank/DDBJ whole genome shotgun (WGS) entry which is preliminary data.</text>
</comment>
<accession>A0A4Z0KG42</accession>
<evidence type="ECO:0000313" key="2">
    <source>
        <dbReference type="EMBL" id="TGD36774.1"/>
    </source>
</evidence>
<reference evidence="2 3" key="1">
    <citation type="submission" date="2018-10" db="EMBL/GenBank/DDBJ databases">
        <title>Brevibacterium genomes from Austrain hard cheese rinds.</title>
        <authorList>
            <person name="Anast J.M."/>
            <person name="Dzieciol M."/>
            <person name="Schultz D.L."/>
            <person name="Mann E."/>
            <person name="Wagner M."/>
            <person name="Schmitz-Esser S."/>
        </authorList>
    </citation>
    <scope>NUCLEOTIDE SEQUENCE [LARGE SCALE GENOMIC DNA]</scope>
    <source>
        <strain evidence="2 3">L261</strain>
    </source>
</reference>
<dbReference type="Gene3D" id="3.20.20.370">
    <property type="entry name" value="Glycoside hydrolase/deacetylase"/>
    <property type="match status" value="1"/>
</dbReference>
<feature type="domain" description="NodB homology" evidence="1">
    <location>
        <begin position="60"/>
        <end position="241"/>
    </location>
</feature>
<dbReference type="PROSITE" id="PS51677">
    <property type="entry name" value="NODB"/>
    <property type="match status" value="1"/>
</dbReference>
<gene>
    <name evidence="2" type="ORF">EB834_18470</name>
</gene>
<dbReference type="InterPro" id="IPR011330">
    <property type="entry name" value="Glyco_hydro/deAcase_b/a-brl"/>
</dbReference>
<dbReference type="InterPro" id="IPR050248">
    <property type="entry name" value="Polysacc_deacetylase_ArnD"/>
</dbReference>
<evidence type="ECO:0000313" key="3">
    <source>
        <dbReference type="Proteomes" id="UP000297736"/>
    </source>
</evidence>
<dbReference type="GO" id="GO:0005975">
    <property type="term" value="P:carbohydrate metabolic process"/>
    <property type="evidence" value="ECO:0007669"/>
    <property type="project" value="InterPro"/>
</dbReference>
<organism evidence="2 3">
    <name type="scientific">Brevibacterium aurantiacum</name>
    <dbReference type="NCBI Taxonomy" id="273384"/>
    <lineage>
        <taxon>Bacteria</taxon>
        <taxon>Bacillati</taxon>
        <taxon>Actinomycetota</taxon>
        <taxon>Actinomycetes</taxon>
        <taxon>Micrococcales</taxon>
        <taxon>Brevibacteriaceae</taxon>
        <taxon>Brevibacterium</taxon>
    </lineage>
</organism>
<name>A0A4Z0KG42_BREAU</name>
<dbReference type="GO" id="GO:0016810">
    <property type="term" value="F:hydrolase activity, acting on carbon-nitrogen (but not peptide) bonds"/>
    <property type="evidence" value="ECO:0007669"/>
    <property type="project" value="InterPro"/>
</dbReference>
<proteinExistence type="predicted"/>
<dbReference type="Proteomes" id="UP000297736">
    <property type="component" value="Unassembled WGS sequence"/>
</dbReference>
<dbReference type="AlphaFoldDB" id="A0A4Z0KG42"/>
<protein>
    <submittedName>
        <fullName evidence="2">Polysaccharide deacetylase</fullName>
    </submittedName>
</protein>
<evidence type="ECO:0000259" key="1">
    <source>
        <dbReference type="PROSITE" id="PS51677"/>
    </source>
</evidence>
<dbReference type="SUPFAM" id="SSF88713">
    <property type="entry name" value="Glycoside hydrolase/deacetylase"/>
    <property type="match status" value="1"/>
</dbReference>
<dbReference type="EMBL" id="RHFF01000024">
    <property type="protein sequence ID" value="TGD36774.1"/>
    <property type="molecule type" value="Genomic_DNA"/>
</dbReference>